<sequence length="58" mass="6365">MAKFEALVKEAKVSIKKEGRGDDAVEYPITTITLVVDRVLTDVQHLVSGDHIVTIGEE</sequence>
<organism evidence="1 2">
    <name type="scientific">Bacillus phage v_B-Bak10</name>
    <dbReference type="NCBI Taxonomy" id="2094736"/>
    <lineage>
        <taxon>Viruses</taxon>
        <taxon>Duplodnaviria</taxon>
        <taxon>Heunggongvirae</taxon>
        <taxon>Uroviricota</taxon>
        <taxon>Caudoviricetes</taxon>
        <taxon>Sejongvirinae</taxon>
        <taxon>Basiliskvirus</taxon>
        <taxon>Basiliskvirus bak10</taxon>
    </lineage>
</organism>
<dbReference type="Proteomes" id="UP000262714">
    <property type="component" value="Segment"/>
</dbReference>
<name>A0A385IKC1_9CAUD</name>
<evidence type="ECO:0000313" key="1">
    <source>
        <dbReference type="EMBL" id="AXY83299.1"/>
    </source>
</evidence>
<dbReference type="EMBL" id="MG967618">
    <property type="protein sequence ID" value="AXY83299.1"/>
    <property type="molecule type" value="Genomic_DNA"/>
</dbReference>
<protein>
    <submittedName>
        <fullName evidence="1">Uncharacterized protein</fullName>
    </submittedName>
</protein>
<evidence type="ECO:0000313" key="2">
    <source>
        <dbReference type="Proteomes" id="UP000262714"/>
    </source>
</evidence>
<gene>
    <name evidence="1" type="ORF">vBBBak10_082</name>
</gene>
<reference evidence="1 2" key="1">
    <citation type="submission" date="2018-02" db="EMBL/GenBank/DDBJ databases">
        <title>Genomic characterization of three novel Basilisk-like phages infecting Bacillus anthracis.</title>
        <authorList>
            <person name="Farlow J."/>
            <person name="Bolkvadze D."/>
            <person name="Leshkasheli L."/>
            <person name="Kusradze I."/>
            <person name="Kotorashvili A."/>
            <person name="Kotaria N."/>
            <person name="Balarjishvili N."/>
            <person name="Kvachadze L."/>
            <person name="Nikolich M."/>
            <person name="Kutateladze M."/>
        </authorList>
    </citation>
    <scope>NUCLEOTIDE SEQUENCE [LARGE SCALE GENOMIC DNA]</scope>
</reference>
<keyword evidence="2" id="KW-1185">Reference proteome</keyword>
<proteinExistence type="predicted"/>
<accession>A0A385IKC1</accession>